<dbReference type="EMBL" id="AP022564">
    <property type="protein sequence ID" value="BBX22548.1"/>
    <property type="molecule type" value="Genomic_DNA"/>
</dbReference>
<name>A0AAD1HXM8_9MYCO</name>
<gene>
    <name evidence="2" type="ORF">MTER_19590</name>
</gene>
<feature type="chain" id="PRO_5042022826" description="Secreted protein" evidence="1">
    <location>
        <begin position="32"/>
        <end position="237"/>
    </location>
</feature>
<evidence type="ECO:0000313" key="2">
    <source>
        <dbReference type="EMBL" id="BBX22548.1"/>
    </source>
</evidence>
<dbReference type="AlphaFoldDB" id="A0AAD1HXM8"/>
<reference evidence="2 3" key="1">
    <citation type="journal article" date="2019" name="Emerg. Microbes Infect.">
        <title>Comprehensive subspecies identification of 175 nontuberculous mycobacteria species based on 7547 genomic profiles.</title>
        <authorList>
            <person name="Matsumoto Y."/>
            <person name="Kinjo T."/>
            <person name="Motooka D."/>
            <person name="Nabeya D."/>
            <person name="Jung N."/>
            <person name="Uechi K."/>
            <person name="Horii T."/>
            <person name="Iida T."/>
            <person name="Fujita J."/>
            <person name="Nakamura S."/>
        </authorList>
    </citation>
    <scope>NUCLEOTIDE SEQUENCE [LARGE SCALE GENOMIC DNA]</scope>
    <source>
        <strain evidence="2 3">JCM 12143</strain>
    </source>
</reference>
<evidence type="ECO:0008006" key="4">
    <source>
        <dbReference type="Google" id="ProtNLM"/>
    </source>
</evidence>
<evidence type="ECO:0000313" key="3">
    <source>
        <dbReference type="Proteomes" id="UP000467636"/>
    </source>
</evidence>
<sequence>MWKTRRLLTLLGVGAAAGFAALVLPMSVANAAGDPFTDGSTWENCDGVVCLVMGSPLDGGWKYEGVRPFITDWKGDQPYSVQYNGDDVGSYTIKIEDYWNSFFSTSAYQFGDFTANPDLPEDFNMSDLGNFAYLAGSSIYQINIGDFTNLTINGVGPHELNYWVMSLGDTSYTVVTDPINFTSAGLIQFAEEAPQQIWNSLFHSWTPEVPDYLIPADPFASLDFDPCDFLGAVCDGV</sequence>
<evidence type="ECO:0000256" key="1">
    <source>
        <dbReference type="SAM" id="SignalP"/>
    </source>
</evidence>
<keyword evidence="1" id="KW-0732">Signal</keyword>
<dbReference type="Proteomes" id="UP000467636">
    <property type="component" value="Chromosome"/>
</dbReference>
<accession>A0AAD1HXM8</accession>
<protein>
    <recommendedName>
        <fullName evidence="4">Secreted protein</fullName>
    </recommendedName>
</protein>
<keyword evidence="3" id="KW-1185">Reference proteome</keyword>
<feature type="signal peptide" evidence="1">
    <location>
        <begin position="1"/>
        <end position="31"/>
    </location>
</feature>
<organism evidence="2 3">
    <name type="scientific">Mycolicibacter terrae</name>
    <dbReference type="NCBI Taxonomy" id="1788"/>
    <lineage>
        <taxon>Bacteria</taxon>
        <taxon>Bacillati</taxon>
        <taxon>Actinomycetota</taxon>
        <taxon>Actinomycetes</taxon>
        <taxon>Mycobacteriales</taxon>
        <taxon>Mycobacteriaceae</taxon>
        <taxon>Mycolicibacter</taxon>
    </lineage>
</organism>
<proteinExistence type="predicted"/>